<feature type="region of interest" description="Disordered" evidence="1">
    <location>
        <begin position="36"/>
        <end position="59"/>
    </location>
</feature>
<dbReference type="RefSeq" id="WP_137627963.1">
    <property type="nucleotide sequence ID" value="NZ_BJDJ01000004.1"/>
</dbReference>
<keyword evidence="2" id="KW-0732">Signal</keyword>
<evidence type="ECO:0000256" key="2">
    <source>
        <dbReference type="SAM" id="SignalP"/>
    </source>
</evidence>
<reference evidence="4" key="1">
    <citation type="journal article" date="2019" name="Int. J. Syst. Evol. Microbiol.">
        <title>The Global Catalogue of Microorganisms (GCM) 10K type strain sequencing project: providing services to taxonomists for standard genome sequencing and annotation.</title>
        <authorList>
            <consortium name="The Broad Institute Genomics Platform"/>
            <consortium name="The Broad Institute Genome Sequencing Center for Infectious Disease"/>
            <person name="Wu L."/>
            <person name="Ma J."/>
        </authorList>
    </citation>
    <scope>NUCLEOTIDE SEQUENCE [LARGE SCALE GENOMIC DNA]</scope>
    <source>
        <strain evidence="4">CCM 8933</strain>
    </source>
</reference>
<evidence type="ECO:0000256" key="1">
    <source>
        <dbReference type="SAM" id="MobiDB-lite"/>
    </source>
</evidence>
<keyword evidence="4" id="KW-1185">Reference proteome</keyword>
<evidence type="ECO:0000313" key="4">
    <source>
        <dbReference type="Proteomes" id="UP001596282"/>
    </source>
</evidence>
<dbReference type="EMBL" id="JBHSSC010000042">
    <property type="protein sequence ID" value="MFC6181826.1"/>
    <property type="molecule type" value="Genomic_DNA"/>
</dbReference>
<feature type="signal peptide" evidence="2">
    <location>
        <begin position="1"/>
        <end position="25"/>
    </location>
</feature>
<feature type="chain" id="PRO_5047107847" description="DUF4352 domain-containing protein" evidence="2">
    <location>
        <begin position="26"/>
        <end position="256"/>
    </location>
</feature>
<dbReference type="Proteomes" id="UP001596282">
    <property type="component" value="Unassembled WGS sequence"/>
</dbReference>
<protein>
    <recommendedName>
        <fullName evidence="5">DUF4352 domain-containing protein</fullName>
    </recommendedName>
</protein>
<gene>
    <name evidence="3" type="ORF">ACFP5Y_11375</name>
</gene>
<organism evidence="3 4">
    <name type="scientific">Lactiplantibacillus daowaiensis</name>
    <dbReference type="NCBI Taxonomy" id="2559918"/>
    <lineage>
        <taxon>Bacteria</taxon>
        <taxon>Bacillati</taxon>
        <taxon>Bacillota</taxon>
        <taxon>Bacilli</taxon>
        <taxon>Lactobacillales</taxon>
        <taxon>Lactobacillaceae</taxon>
        <taxon>Lactiplantibacillus</taxon>
    </lineage>
</organism>
<accession>A0ABW1S263</accession>
<evidence type="ECO:0000313" key="3">
    <source>
        <dbReference type="EMBL" id="MFC6181826.1"/>
    </source>
</evidence>
<name>A0ABW1S263_9LACO</name>
<proteinExistence type="predicted"/>
<dbReference type="PROSITE" id="PS51257">
    <property type="entry name" value="PROKAR_LIPOPROTEIN"/>
    <property type="match status" value="1"/>
</dbReference>
<sequence>MKEKFIGAGVLAVSLLLLSGCSSSSMPSYHKAAAQFESSSQKTTSTPKDTTKASSDAASESKTATTLKDFSVPKKAKTDKNYVKSGQLTKAHQYTYDQAGTKVSLTEIKPTTKTFINGQVSFKFTQIRILKNQPSTKKALKMANQALNTDQIKGTYYTLQLKYTVTNHRSQTVNIDGITAVKTDQGQTLTQATQMYDAGAGLQLTSGAHKNAFTMALITTNPTKIKHVNVVLGGIFTPSGKTLTKASATKTLTIQN</sequence>
<evidence type="ECO:0008006" key="5">
    <source>
        <dbReference type="Google" id="ProtNLM"/>
    </source>
</evidence>
<comment type="caution">
    <text evidence="3">The sequence shown here is derived from an EMBL/GenBank/DDBJ whole genome shotgun (WGS) entry which is preliminary data.</text>
</comment>